<sequence length="240" mass="23475">MAAVTPFAIAAVVLAGSGVANAVPAPVAPPGGIATQIIPGAVNYTATNNESSAIITTDAGTLAVQDGKFEIRSASGELVGGTPLEVNVEDIAIPFDADIQGNTATLRPAMDRAYFKPAASAPQEIASKTPEDREYEAWKKFGSRLSPGVAVGALVGTIGSATVGCVLGGVLGGAVTMPIAMLLGGGPVAGCIAGAVLLAPVGTIAGALLVGVPVAIAAGIEYWDGINRPLAPPEAGGPAA</sequence>
<feature type="transmembrane region" description="Helical" evidence="1">
    <location>
        <begin position="179"/>
        <end position="198"/>
    </location>
</feature>
<dbReference type="Pfam" id="PF26059">
    <property type="entry name" value="DUF8020"/>
    <property type="match status" value="1"/>
</dbReference>
<organism evidence="4 5">
    <name type="scientific">Nocardia callitridis</name>
    <dbReference type="NCBI Taxonomy" id="648753"/>
    <lineage>
        <taxon>Bacteria</taxon>
        <taxon>Bacillati</taxon>
        <taxon>Actinomycetota</taxon>
        <taxon>Actinomycetes</taxon>
        <taxon>Mycobacteriales</taxon>
        <taxon>Nocardiaceae</taxon>
        <taxon>Nocardia</taxon>
    </lineage>
</organism>
<keyword evidence="5" id="KW-1185">Reference proteome</keyword>
<dbReference type="EMBL" id="BAABJM010000002">
    <property type="protein sequence ID" value="GAA5056361.1"/>
    <property type="molecule type" value="Genomic_DNA"/>
</dbReference>
<evidence type="ECO:0000259" key="3">
    <source>
        <dbReference type="Pfam" id="PF26059"/>
    </source>
</evidence>
<name>A0ABP9KHD4_9NOCA</name>
<evidence type="ECO:0000256" key="2">
    <source>
        <dbReference type="SAM" id="SignalP"/>
    </source>
</evidence>
<evidence type="ECO:0000313" key="5">
    <source>
        <dbReference type="Proteomes" id="UP001500603"/>
    </source>
</evidence>
<keyword evidence="2" id="KW-0732">Signal</keyword>
<evidence type="ECO:0000256" key="1">
    <source>
        <dbReference type="SAM" id="Phobius"/>
    </source>
</evidence>
<keyword evidence="1" id="KW-1133">Transmembrane helix</keyword>
<feature type="signal peptide" evidence="2">
    <location>
        <begin position="1"/>
        <end position="22"/>
    </location>
</feature>
<comment type="caution">
    <text evidence="4">The sequence shown here is derived from an EMBL/GenBank/DDBJ whole genome shotgun (WGS) entry which is preliminary data.</text>
</comment>
<proteinExistence type="predicted"/>
<gene>
    <name evidence="4" type="ORF">GCM10023318_33710</name>
</gene>
<keyword evidence="1" id="KW-0472">Membrane</keyword>
<feature type="domain" description="DUF8020" evidence="3">
    <location>
        <begin position="41"/>
        <end position="109"/>
    </location>
</feature>
<feature type="chain" id="PRO_5046611856" description="DUF8020 domain-containing protein" evidence="2">
    <location>
        <begin position="23"/>
        <end position="240"/>
    </location>
</feature>
<dbReference type="Proteomes" id="UP001500603">
    <property type="component" value="Unassembled WGS sequence"/>
</dbReference>
<feature type="transmembrane region" description="Helical" evidence="1">
    <location>
        <begin position="204"/>
        <end position="223"/>
    </location>
</feature>
<dbReference type="InterPro" id="IPR058333">
    <property type="entry name" value="DUF8020"/>
</dbReference>
<reference evidence="5" key="1">
    <citation type="journal article" date="2019" name="Int. J. Syst. Evol. Microbiol.">
        <title>The Global Catalogue of Microorganisms (GCM) 10K type strain sequencing project: providing services to taxonomists for standard genome sequencing and annotation.</title>
        <authorList>
            <consortium name="The Broad Institute Genomics Platform"/>
            <consortium name="The Broad Institute Genome Sequencing Center for Infectious Disease"/>
            <person name="Wu L."/>
            <person name="Ma J."/>
        </authorList>
    </citation>
    <scope>NUCLEOTIDE SEQUENCE [LARGE SCALE GENOMIC DNA]</scope>
    <source>
        <strain evidence="5">JCM 18298</strain>
    </source>
</reference>
<feature type="transmembrane region" description="Helical" evidence="1">
    <location>
        <begin position="149"/>
        <end position="172"/>
    </location>
</feature>
<evidence type="ECO:0000313" key="4">
    <source>
        <dbReference type="EMBL" id="GAA5056361.1"/>
    </source>
</evidence>
<keyword evidence="1" id="KW-0812">Transmembrane</keyword>
<accession>A0ABP9KHD4</accession>
<protein>
    <recommendedName>
        <fullName evidence="3">DUF8020 domain-containing protein</fullName>
    </recommendedName>
</protein>